<dbReference type="EMBL" id="JAGGJX010000006">
    <property type="protein sequence ID" value="MBP1856063.1"/>
    <property type="molecule type" value="Genomic_DNA"/>
</dbReference>
<proteinExistence type="predicted"/>
<organism evidence="1 2">
    <name type="scientific">Metaclostridioides mangenotii</name>
    <dbReference type="NCBI Taxonomy" id="1540"/>
    <lineage>
        <taxon>Bacteria</taxon>
        <taxon>Bacillati</taxon>
        <taxon>Bacillota</taxon>
        <taxon>Clostridia</taxon>
        <taxon>Peptostreptococcales</taxon>
        <taxon>Peptostreptococcaceae</taxon>
        <taxon>Metaclostridioides</taxon>
    </lineage>
</organism>
<evidence type="ECO:0000313" key="1">
    <source>
        <dbReference type="EMBL" id="MBP1856063.1"/>
    </source>
</evidence>
<dbReference type="Proteomes" id="UP000767291">
    <property type="component" value="Unassembled WGS sequence"/>
</dbReference>
<name>A0ABS4EDP2_9FIRM</name>
<reference evidence="1 2" key="1">
    <citation type="submission" date="2021-03" db="EMBL/GenBank/DDBJ databases">
        <title>Genomic Encyclopedia of Type Strains, Phase IV (KMG-IV): sequencing the most valuable type-strain genomes for metagenomic binning, comparative biology and taxonomic classification.</title>
        <authorList>
            <person name="Goeker M."/>
        </authorList>
    </citation>
    <scope>NUCLEOTIDE SEQUENCE [LARGE SCALE GENOMIC DNA]</scope>
    <source>
        <strain evidence="1 2">DSM 1289</strain>
    </source>
</reference>
<comment type="caution">
    <text evidence="1">The sequence shown here is derived from an EMBL/GenBank/DDBJ whole genome shotgun (WGS) entry which is preliminary data.</text>
</comment>
<accession>A0ABS4EDP2</accession>
<dbReference type="NCBIfam" id="TIGR04223">
    <property type="entry name" value="quorum_AgrD"/>
    <property type="match status" value="1"/>
</dbReference>
<gene>
    <name evidence="1" type="ORF">J2Z43_002465</name>
</gene>
<sequence>MKKDITSTVLEKVGSLAVSAIKLSANSTCTFLNHQAKMPQDIKNFKKK</sequence>
<protein>
    <submittedName>
        <fullName evidence="1">Cyclic lactone autoinducer peptide</fullName>
    </submittedName>
</protein>
<keyword evidence="2" id="KW-1185">Reference proteome</keyword>
<dbReference type="RefSeq" id="WP_077173542.1">
    <property type="nucleotide sequence ID" value="NZ_BAAACS010000016.1"/>
</dbReference>
<dbReference type="InterPro" id="IPR009229">
    <property type="entry name" value="AgrD"/>
</dbReference>
<evidence type="ECO:0000313" key="2">
    <source>
        <dbReference type="Proteomes" id="UP000767291"/>
    </source>
</evidence>